<keyword evidence="1" id="KW-0012">Acyltransferase</keyword>
<evidence type="ECO:0000313" key="2">
    <source>
        <dbReference type="Proteomes" id="UP001259420"/>
    </source>
</evidence>
<dbReference type="EC" id="2.3.3.13" evidence="1"/>
<organism evidence="1 2">
    <name type="scientific">Pseudomonas synxantha</name>
    <dbReference type="NCBI Taxonomy" id="47883"/>
    <lineage>
        <taxon>Bacteria</taxon>
        <taxon>Pseudomonadati</taxon>
        <taxon>Pseudomonadota</taxon>
        <taxon>Gammaproteobacteria</taxon>
        <taxon>Pseudomonadales</taxon>
        <taxon>Pseudomonadaceae</taxon>
        <taxon>Pseudomonas</taxon>
    </lineage>
</organism>
<evidence type="ECO:0000313" key="1">
    <source>
        <dbReference type="EMBL" id="MDR6606723.1"/>
    </source>
</evidence>
<sequence length="559" mass="61945">MSMLKDPSSKYRAFPTIDIPDRTWPSKTITAAPIWCSSDLRDGNQSLIEPMDAVKKLRFWKTLVQVGVKEIEASFPAASQTDFDFVRTLIEGNHIPDDTTIQVLTQGREDLIERTFESLRGAKKAIVHLYNATSPSFRRIVFNQDKDGVKAIAVNAAKLFVKYAAMQPDTEWTFEYSPETFSATELEFAKEVCDAVIEVWNPTPEHKMILNLPATVECATPNIYADQIEWFGRHINRRDSVIISLHTHNDRGTGVAATELGLMAGADRVEGCLFGNGERTGNVDLVTAALNLYTQGVNPELDFSDIDGVRKVVEECNQIQVHPRHPYVGDLVHTAFSGSHQDAIRKGFAQQKPDELWEVPYLPIDPADIGRSYEAVIRVNSQSGKGGIAYLLEQEYGISLPRRMQIEFSQVVQRETDRLGLEMTAQQIHALLYSEYLQANTPYALVSHRLQEENGHSAVEVEVASQGQGETNLHWRGKGNGALEALVAGLPIPVEIMDYNEHAIGAGTNARAAAYIELRVNGERAVHGVGIDENITTASFKALFSALNRSLSQPEAKAA</sequence>
<reference evidence="1" key="1">
    <citation type="submission" date="2023-07" db="EMBL/GenBank/DDBJ databases">
        <title>Sorghum-associated microbial communities from plants grown in Nebraska, USA.</title>
        <authorList>
            <person name="Schachtman D."/>
        </authorList>
    </citation>
    <scope>NUCLEOTIDE SEQUENCE</scope>
    <source>
        <strain evidence="1">BE46</strain>
    </source>
</reference>
<keyword evidence="2" id="KW-1185">Reference proteome</keyword>
<protein>
    <submittedName>
        <fullName evidence="1">2-isopropylmalate synthase</fullName>
        <ecNumber evidence="1">2.3.3.13</ecNumber>
    </submittedName>
</protein>
<name>A0ACC6JJP6_9PSED</name>
<dbReference type="EMBL" id="JAVDSD010000003">
    <property type="protein sequence ID" value="MDR6606723.1"/>
    <property type="molecule type" value="Genomic_DNA"/>
</dbReference>
<accession>A0ACC6JJP6</accession>
<gene>
    <name evidence="1" type="ORF">J2X87_001789</name>
</gene>
<proteinExistence type="predicted"/>
<comment type="caution">
    <text evidence="1">The sequence shown here is derived from an EMBL/GenBank/DDBJ whole genome shotgun (WGS) entry which is preliminary data.</text>
</comment>
<dbReference type="Proteomes" id="UP001259420">
    <property type="component" value="Unassembled WGS sequence"/>
</dbReference>
<keyword evidence="1" id="KW-0808">Transferase</keyword>